<feature type="transmembrane region" description="Helical" evidence="2">
    <location>
        <begin position="7"/>
        <end position="28"/>
    </location>
</feature>
<dbReference type="AlphaFoldDB" id="A0A2M7H232"/>
<evidence type="ECO:0000313" key="4">
    <source>
        <dbReference type="Proteomes" id="UP000230292"/>
    </source>
</evidence>
<feature type="region of interest" description="Disordered" evidence="1">
    <location>
        <begin position="36"/>
        <end position="82"/>
    </location>
</feature>
<evidence type="ECO:0000313" key="3">
    <source>
        <dbReference type="EMBL" id="PIW36286.1"/>
    </source>
</evidence>
<protein>
    <submittedName>
        <fullName evidence="3">Uncharacterized protein</fullName>
    </submittedName>
</protein>
<sequence length="203" mass="22287">MNKAVRWIIVAVIAIAVLAVLVSGVVYLRSRDNGNITNDNTNQAANSNSNSGNAGVGNNNTNNINTPENTNSSSAGTPQSDSERILRLARTFVERYGTFSNRNNFENITSLEPYMSDKLQQESAEFISKSENSAIDSDFYSIITTVISTTVQELKEGKSAVVRVGTQRTETRGTETPVIFTQHISLNFVNVEGTWKVDSVNWE</sequence>
<dbReference type="Proteomes" id="UP000230292">
    <property type="component" value="Unassembled WGS sequence"/>
</dbReference>
<reference evidence="3 4" key="1">
    <citation type="submission" date="2017-09" db="EMBL/GenBank/DDBJ databases">
        <title>Depth-based differentiation of microbial function through sediment-hosted aquifers and enrichment of novel symbionts in the deep terrestrial subsurface.</title>
        <authorList>
            <person name="Probst A.J."/>
            <person name="Ladd B."/>
            <person name="Jarett J.K."/>
            <person name="Geller-Mcgrath D.E."/>
            <person name="Sieber C.M."/>
            <person name="Emerson J.B."/>
            <person name="Anantharaman K."/>
            <person name="Thomas B.C."/>
            <person name="Malmstrom R."/>
            <person name="Stieglmeier M."/>
            <person name="Klingl A."/>
            <person name="Woyke T."/>
            <person name="Ryan C.M."/>
            <person name="Banfield J.F."/>
        </authorList>
    </citation>
    <scope>NUCLEOTIDE SEQUENCE [LARGE SCALE GENOMIC DNA]</scope>
    <source>
        <strain evidence="3">CG15_BIG_FIL_POST_REV_8_21_14_020_45_12</strain>
    </source>
</reference>
<name>A0A2M7H232_9BACT</name>
<keyword evidence="2" id="KW-1133">Transmembrane helix</keyword>
<keyword evidence="2" id="KW-0472">Membrane</keyword>
<feature type="compositionally biased region" description="Low complexity" evidence="1">
    <location>
        <begin position="37"/>
        <end position="74"/>
    </location>
</feature>
<organism evidence="3 4">
    <name type="scientific">Candidatus Kerfeldbacteria bacterium CG15_BIG_FIL_POST_REV_8_21_14_020_45_12</name>
    <dbReference type="NCBI Taxonomy" id="2014247"/>
    <lineage>
        <taxon>Bacteria</taxon>
        <taxon>Candidatus Kerfeldiibacteriota</taxon>
    </lineage>
</organism>
<evidence type="ECO:0000256" key="2">
    <source>
        <dbReference type="SAM" id="Phobius"/>
    </source>
</evidence>
<proteinExistence type="predicted"/>
<keyword evidence="2" id="KW-0812">Transmembrane</keyword>
<dbReference type="EMBL" id="PFGC01000063">
    <property type="protein sequence ID" value="PIW36286.1"/>
    <property type="molecule type" value="Genomic_DNA"/>
</dbReference>
<gene>
    <name evidence="3" type="ORF">COW24_06040</name>
</gene>
<evidence type="ECO:0000256" key="1">
    <source>
        <dbReference type="SAM" id="MobiDB-lite"/>
    </source>
</evidence>
<accession>A0A2M7H232</accession>
<comment type="caution">
    <text evidence="3">The sequence shown here is derived from an EMBL/GenBank/DDBJ whole genome shotgun (WGS) entry which is preliminary data.</text>
</comment>